<evidence type="ECO:0000313" key="2">
    <source>
        <dbReference type="EMBL" id="GKT25988.1"/>
    </source>
</evidence>
<feature type="compositionally biased region" description="Acidic residues" evidence="1">
    <location>
        <begin position="228"/>
        <end position="241"/>
    </location>
</feature>
<evidence type="ECO:0000256" key="1">
    <source>
        <dbReference type="SAM" id="MobiDB-lite"/>
    </source>
</evidence>
<proteinExistence type="predicted"/>
<keyword evidence="3" id="KW-1185">Reference proteome</keyword>
<dbReference type="Proteomes" id="UP001057375">
    <property type="component" value="Unassembled WGS sequence"/>
</dbReference>
<evidence type="ECO:0000313" key="3">
    <source>
        <dbReference type="Proteomes" id="UP001057375"/>
    </source>
</evidence>
<comment type="caution">
    <text evidence="2">The sequence shown here is derived from an EMBL/GenBank/DDBJ whole genome shotgun (WGS) entry which is preliminary data.</text>
</comment>
<sequence>MPWYSENAKKPEIASIEGIDFEMLRYPFLEFQFSSRINSNEQKLASSLKKEFTSAFHKGKPHLFLKNHFSEFSSLTEANREIALRPLLKRISAFVWDNVSSSKEQQQTRILLDGLRLTPLSANFIIKSIPYLLNAGLPSSQHPRHGSSGFSMGYILGREGMLTVKEDALIGLLCNICTNDDAIELKHALCCCLVDGDDDFYPNDPKDSVGGNNSKIRDEETKRKDKKDEEEEEEVEEEEEDIYSRIDVPILAQKSMQKESLSSDSSSDLLL</sequence>
<organism evidence="2 3">
    <name type="scientific">Aduncisulcus paluster</name>
    <dbReference type="NCBI Taxonomy" id="2918883"/>
    <lineage>
        <taxon>Eukaryota</taxon>
        <taxon>Metamonada</taxon>
        <taxon>Carpediemonas-like organisms</taxon>
        <taxon>Aduncisulcus</taxon>
    </lineage>
</organism>
<feature type="compositionally biased region" description="Basic and acidic residues" evidence="1">
    <location>
        <begin position="215"/>
        <end position="227"/>
    </location>
</feature>
<protein>
    <submittedName>
        <fullName evidence="2">Uncharacterized protein</fullName>
    </submittedName>
</protein>
<accession>A0ABQ5K245</accession>
<reference evidence="2" key="1">
    <citation type="submission" date="2022-03" db="EMBL/GenBank/DDBJ databases">
        <title>Draft genome sequence of Aduncisulcus paluster, a free-living microaerophilic Fornicata.</title>
        <authorList>
            <person name="Yuyama I."/>
            <person name="Kume K."/>
            <person name="Tamura T."/>
            <person name="Inagaki Y."/>
            <person name="Hashimoto T."/>
        </authorList>
    </citation>
    <scope>NUCLEOTIDE SEQUENCE</scope>
    <source>
        <strain evidence="2">NY0171</strain>
    </source>
</reference>
<name>A0ABQ5K245_9EUKA</name>
<dbReference type="EMBL" id="BQXS01012628">
    <property type="protein sequence ID" value="GKT25988.1"/>
    <property type="molecule type" value="Genomic_DNA"/>
</dbReference>
<gene>
    <name evidence="2" type="ORF">ADUPG1_013204</name>
</gene>
<feature type="non-terminal residue" evidence="2">
    <location>
        <position position="271"/>
    </location>
</feature>
<feature type="region of interest" description="Disordered" evidence="1">
    <location>
        <begin position="202"/>
        <end position="243"/>
    </location>
</feature>